<evidence type="ECO:0000313" key="2">
    <source>
        <dbReference type="EMBL" id="SCL16411.1"/>
    </source>
</evidence>
<keyword evidence="3" id="KW-1185">Reference proteome</keyword>
<dbReference type="STRING" id="47866.GA0074694_1613"/>
<protein>
    <submittedName>
        <fullName evidence="2">Uncharacterized protein</fullName>
    </submittedName>
</protein>
<name>A0A1C6RHE0_9ACTN</name>
<evidence type="ECO:0000313" key="3">
    <source>
        <dbReference type="Proteomes" id="UP000198906"/>
    </source>
</evidence>
<accession>A0A1C6RHE0</accession>
<reference evidence="3" key="1">
    <citation type="submission" date="2016-06" db="EMBL/GenBank/DDBJ databases">
        <authorList>
            <person name="Varghese N."/>
        </authorList>
    </citation>
    <scope>NUCLEOTIDE SEQUENCE [LARGE SCALE GENOMIC DNA]</scope>
    <source>
        <strain evidence="3">DSM 46123</strain>
    </source>
</reference>
<evidence type="ECO:0000256" key="1">
    <source>
        <dbReference type="SAM" id="MobiDB-lite"/>
    </source>
</evidence>
<dbReference type="AlphaFoldDB" id="A0A1C6RHE0"/>
<feature type="compositionally biased region" description="Low complexity" evidence="1">
    <location>
        <begin position="1"/>
        <end position="11"/>
    </location>
</feature>
<gene>
    <name evidence="2" type="ORF">GA0074694_1613</name>
</gene>
<feature type="region of interest" description="Disordered" evidence="1">
    <location>
        <begin position="1"/>
        <end position="55"/>
    </location>
</feature>
<proteinExistence type="predicted"/>
<dbReference type="EMBL" id="FMHU01000001">
    <property type="protein sequence ID" value="SCL16411.1"/>
    <property type="molecule type" value="Genomic_DNA"/>
</dbReference>
<feature type="compositionally biased region" description="Basic and acidic residues" evidence="1">
    <location>
        <begin position="45"/>
        <end position="55"/>
    </location>
</feature>
<sequence>MTAATAAATATGWGRDEPETQPARADLDPAQVVDELTAGLSRTGPYRDPDADERSRARRAARLLIDHPDDRARQEELFAGLGFGAWHSTDPATGRPFTIFLADGSDERTWGALVLDRSAEARQVVQVPHPGFDLDTEKVGLALHRRLPGSVLLVAGAHREAAGGAADVAHNGDSLFHTLAVEFARRGLDQIQLHGFADRNLEGADAVVSTGSAPQSQVAGRIANGLSRSGLNTCRAWSRKCGQLEGTRNAQGRASAGLDSAFVHLELSWSVRRDAVGRDLVAQVLAERLRG</sequence>
<organism evidence="2 3">
    <name type="scientific">Micromonospora inyonensis</name>
    <dbReference type="NCBI Taxonomy" id="47866"/>
    <lineage>
        <taxon>Bacteria</taxon>
        <taxon>Bacillati</taxon>
        <taxon>Actinomycetota</taxon>
        <taxon>Actinomycetes</taxon>
        <taxon>Micromonosporales</taxon>
        <taxon>Micromonosporaceae</taxon>
        <taxon>Micromonospora</taxon>
    </lineage>
</organism>
<dbReference type="Proteomes" id="UP000198906">
    <property type="component" value="Unassembled WGS sequence"/>
</dbReference>